<evidence type="ECO:0000313" key="1">
    <source>
        <dbReference type="EMBL" id="TWU32622.1"/>
    </source>
</evidence>
<sequence length="86" mass="10125">MATSDDYRDVPTSTLSRLAQRLGKVYASTSVWYRLMRQYNWRRPRKHVHPPKPKIGIRAVSPKELWHMDATLIRLLDGSKIYLQSD</sequence>
<protein>
    <submittedName>
        <fullName evidence="1">Uncharacterized protein</fullName>
    </submittedName>
</protein>
<proteinExistence type="predicted"/>
<comment type="caution">
    <text evidence="1">The sequence shown here is derived from an EMBL/GenBank/DDBJ whole genome shotgun (WGS) entry which is preliminary data.</text>
</comment>
<evidence type="ECO:0000313" key="2">
    <source>
        <dbReference type="Proteomes" id="UP000319143"/>
    </source>
</evidence>
<organism evidence="1 2">
    <name type="scientific">Novipirellula artificiosorum</name>
    <dbReference type="NCBI Taxonomy" id="2528016"/>
    <lineage>
        <taxon>Bacteria</taxon>
        <taxon>Pseudomonadati</taxon>
        <taxon>Planctomycetota</taxon>
        <taxon>Planctomycetia</taxon>
        <taxon>Pirellulales</taxon>
        <taxon>Pirellulaceae</taxon>
        <taxon>Novipirellula</taxon>
    </lineage>
</organism>
<reference evidence="1 2" key="1">
    <citation type="submission" date="2019-02" db="EMBL/GenBank/DDBJ databases">
        <title>Deep-cultivation of Planctomycetes and their phenomic and genomic characterization uncovers novel biology.</title>
        <authorList>
            <person name="Wiegand S."/>
            <person name="Jogler M."/>
            <person name="Boedeker C."/>
            <person name="Pinto D."/>
            <person name="Vollmers J."/>
            <person name="Rivas-Marin E."/>
            <person name="Kohn T."/>
            <person name="Peeters S.H."/>
            <person name="Heuer A."/>
            <person name="Rast P."/>
            <person name="Oberbeckmann S."/>
            <person name="Bunk B."/>
            <person name="Jeske O."/>
            <person name="Meyerdierks A."/>
            <person name="Storesund J.E."/>
            <person name="Kallscheuer N."/>
            <person name="Luecker S."/>
            <person name="Lage O.M."/>
            <person name="Pohl T."/>
            <person name="Merkel B.J."/>
            <person name="Hornburger P."/>
            <person name="Mueller R.-W."/>
            <person name="Bruemmer F."/>
            <person name="Labrenz M."/>
            <person name="Spormann A.M."/>
            <person name="Op Den Camp H."/>
            <person name="Overmann J."/>
            <person name="Amann R."/>
            <person name="Jetten M.S.M."/>
            <person name="Mascher T."/>
            <person name="Medema M.H."/>
            <person name="Devos D.P."/>
            <person name="Kaster A.-K."/>
            <person name="Ovreas L."/>
            <person name="Rohde M."/>
            <person name="Galperin M.Y."/>
            <person name="Jogler C."/>
        </authorList>
    </citation>
    <scope>NUCLEOTIDE SEQUENCE [LARGE SCALE GENOMIC DNA]</scope>
    <source>
        <strain evidence="1 2">Poly41</strain>
    </source>
</reference>
<accession>A0A5C6D6S7</accession>
<dbReference type="AlphaFoldDB" id="A0A5C6D6S7"/>
<keyword evidence="2" id="KW-1185">Reference proteome</keyword>
<gene>
    <name evidence="1" type="ORF">Poly41_56000</name>
</gene>
<dbReference type="Proteomes" id="UP000319143">
    <property type="component" value="Unassembled WGS sequence"/>
</dbReference>
<dbReference type="EMBL" id="SJPV01000012">
    <property type="protein sequence ID" value="TWU32622.1"/>
    <property type="molecule type" value="Genomic_DNA"/>
</dbReference>
<name>A0A5C6D6S7_9BACT</name>